<dbReference type="CDD" id="cd06170">
    <property type="entry name" value="LuxR_C_like"/>
    <property type="match status" value="1"/>
</dbReference>
<feature type="domain" description="Response regulatory" evidence="5">
    <location>
        <begin position="6"/>
        <end position="122"/>
    </location>
</feature>
<dbReference type="SMART" id="SM00448">
    <property type="entry name" value="REC"/>
    <property type="match status" value="1"/>
</dbReference>
<evidence type="ECO:0000259" key="4">
    <source>
        <dbReference type="PROSITE" id="PS50043"/>
    </source>
</evidence>
<evidence type="ECO:0000313" key="7">
    <source>
        <dbReference type="Proteomes" id="UP000321323"/>
    </source>
</evidence>
<dbReference type="InterPro" id="IPR011006">
    <property type="entry name" value="CheY-like_superfamily"/>
</dbReference>
<dbReference type="PROSITE" id="PS50043">
    <property type="entry name" value="HTH_LUXR_2"/>
    <property type="match status" value="1"/>
</dbReference>
<dbReference type="EMBL" id="CP136508">
    <property type="protein sequence ID" value="WUR15151.1"/>
    <property type="molecule type" value="Genomic_DNA"/>
</dbReference>
<dbReference type="InterPro" id="IPR058245">
    <property type="entry name" value="NreC/VraR/RcsB-like_REC"/>
</dbReference>
<organism evidence="6 7">
    <name type="scientific">[Empedobacter] haloabium</name>
    <dbReference type="NCBI Taxonomy" id="592317"/>
    <lineage>
        <taxon>Bacteria</taxon>
        <taxon>Pseudomonadati</taxon>
        <taxon>Pseudomonadota</taxon>
        <taxon>Betaproteobacteria</taxon>
        <taxon>Burkholderiales</taxon>
        <taxon>Oxalobacteraceae</taxon>
        <taxon>Telluria group</taxon>
        <taxon>Telluria group incertae sedis</taxon>
    </lineage>
</organism>
<name>A0ABZ1USX9_9BURK</name>
<evidence type="ECO:0000256" key="3">
    <source>
        <dbReference type="PROSITE-ProRule" id="PRU00169"/>
    </source>
</evidence>
<dbReference type="InterPro" id="IPR039420">
    <property type="entry name" value="WalR-like"/>
</dbReference>
<dbReference type="Pfam" id="PF00072">
    <property type="entry name" value="Response_reg"/>
    <property type="match status" value="1"/>
</dbReference>
<keyword evidence="2" id="KW-0238">DNA-binding</keyword>
<dbReference type="Pfam" id="PF00196">
    <property type="entry name" value="GerE"/>
    <property type="match status" value="1"/>
</dbReference>
<gene>
    <name evidence="6" type="ORF">E7V67_008610</name>
</gene>
<accession>A0ABZ1USX9</accession>
<keyword evidence="1 3" id="KW-0597">Phosphoprotein</keyword>
<dbReference type="PANTHER" id="PTHR43214:SF42">
    <property type="entry name" value="TRANSCRIPTIONAL REGULATORY PROTEIN DESR"/>
    <property type="match status" value="1"/>
</dbReference>
<protein>
    <submittedName>
        <fullName evidence="6">Response regulator transcription factor</fullName>
    </submittedName>
</protein>
<dbReference type="Proteomes" id="UP000321323">
    <property type="component" value="Chromosome"/>
</dbReference>
<dbReference type="CDD" id="cd17535">
    <property type="entry name" value="REC_NarL-like"/>
    <property type="match status" value="1"/>
</dbReference>
<evidence type="ECO:0000313" key="6">
    <source>
        <dbReference type="EMBL" id="WUR15151.1"/>
    </source>
</evidence>
<dbReference type="Gene3D" id="3.40.50.2300">
    <property type="match status" value="1"/>
</dbReference>
<dbReference type="InterPro" id="IPR016032">
    <property type="entry name" value="Sig_transdc_resp-reg_C-effctor"/>
</dbReference>
<dbReference type="SUPFAM" id="SSF52172">
    <property type="entry name" value="CheY-like"/>
    <property type="match status" value="1"/>
</dbReference>
<keyword evidence="7" id="KW-1185">Reference proteome</keyword>
<dbReference type="SMART" id="SM00421">
    <property type="entry name" value="HTH_LUXR"/>
    <property type="match status" value="1"/>
</dbReference>
<feature type="modified residue" description="4-aspartylphosphate" evidence="3">
    <location>
        <position position="57"/>
    </location>
</feature>
<evidence type="ECO:0000259" key="5">
    <source>
        <dbReference type="PROSITE" id="PS50110"/>
    </source>
</evidence>
<dbReference type="SUPFAM" id="SSF46894">
    <property type="entry name" value="C-terminal effector domain of the bipartite response regulators"/>
    <property type="match status" value="1"/>
</dbReference>
<reference evidence="6 7" key="1">
    <citation type="journal article" date="2019" name="Int. J. Syst. Evol. Microbiol.">
        <title>The Draft Whole-Genome Sequence of the Antibiotic Producer Empedobacter haloabium ATCC 31962 Provides Indications for Its Taxonomic Reclassification.</title>
        <authorList>
            <person name="Miess H."/>
            <person name="Arlt P."/>
            <person name="Apel A.K."/>
            <person name="Weber T."/>
            <person name="Nieselt K."/>
            <person name="Hanssen F."/>
            <person name="Czemmel S."/>
            <person name="Nahnsen S."/>
            <person name="Gross H."/>
        </authorList>
    </citation>
    <scope>NUCLEOTIDE SEQUENCE [LARGE SCALE GENOMIC DNA]</scope>
    <source>
        <strain evidence="6 7">ATCC 31962</strain>
    </source>
</reference>
<dbReference type="PANTHER" id="PTHR43214">
    <property type="entry name" value="TWO-COMPONENT RESPONSE REGULATOR"/>
    <property type="match status" value="1"/>
</dbReference>
<dbReference type="InterPro" id="IPR000792">
    <property type="entry name" value="Tscrpt_reg_LuxR_C"/>
</dbReference>
<dbReference type="PROSITE" id="PS50110">
    <property type="entry name" value="RESPONSE_REGULATORY"/>
    <property type="match status" value="1"/>
</dbReference>
<sequence>MDKKIAVLLVDDHTIARSGVRLMLGTCDDIDVQGEAANAQEALELLRTRAFDVALLDITMPGKNGLDLLKSLRADWPRMAVLMLSTYSEEIYAIRALKLGAAGYLTKDVPTAVLTGAVRKAAAGGKYISPALVDKLATLIGGGAGTATHEELSNREFEVFKLIAAGESLVRIGELLHLSPNTVTTYRTRILEKMGMASNADMTRYAIEHGIV</sequence>
<evidence type="ECO:0000256" key="2">
    <source>
        <dbReference type="ARBA" id="ARBA00023125"/>
    </source>
</evidence>
<evidence type="ECO:0000256" key="1">
    <source>
        <dbReference type="ARBA" id="ARBA00022553"/>
    </source>
</evidence>
<feature type="domain" description="HTH luxR-type" evidence="4">
    <location>
        <begin position="145"/>
        <end position="210"/>
    </location>
</feature>
<dbReference type="InterPro" id="IPR001789">
    <property type="entry name" value="Sig_transdc_resp-reg_receiver"/>
</dbReference>
<dbReference type="PRINTS" id="PR00038">
    <property type="entry name" value="HTHLUXR"/>
</dbReference>
<proteinExistence type="predicted"/>